<dbReference type="PANTHER" id="PTHR24567">
    <property type="entry name" value="CRP FAMILY TRANSCRIPTIONAL REGULATORY PROTEIN"/>
    <property type="match status" value="1"/>
</dbReference>
<dbReference type="Pfam" id="PF13545">
    <property type="entry name" value="HTH_Crp_2"/>
    <property type="match status" value="1"/>
</dbReference>
<dbReference type="SMART" id="SM00100">
    <property type="entry name" value="cNMP"/>
    <property type="match status" value="1"/>
</dbReference>
<gene>
    <name evidence="4" type="ORF">F7R26_023955</name>
</gene>
<organism evidence="4 5">
    <name type="scientific">Cupriavidus basilensis</name>
    <dbReference type="NCBI Taxonomy" id="68895"/>
    <lineage>
        <taxon>Bacteria</taxon>
        <taxon>Pseudomonadati</taxon>
        <taxon>Pseudomonadota</taxon>
        <taxon>Betaproteobacteria</taxon>
        <taxon>Burkholderiales</taxon>
        <taxon>Burkholderiaceae</taxon>
        <taxon>Cupriavidus</taxon>
    </lineage>
</organism>
<dbReference type="GO" id="GO:0003700">
    <property type="term" value="F:DNA-binding transcription factor activity"/>
    <property type="evidence" value="ECO:0007669"/>
    <property type="project" value="TreeGrafter"/>
</dbReference>
<dbReference type="InterPro" id="IPR036388">
    <property type="entry name" value="WH-like_DNA-bd_sf"/>
</dbReference>
<evidence type="ECO:0000256" key="1">
    <source>
        <dbReference type="ARBA" id="ARBA00023015"/>
    </source>
</evidence>
<dbReference type="InterPro" id="IPR012318">
    <property type="entry name" value="HTH_CRP"/>
</dbReference>
<dbReference type="GO" id="GO:0005829">
    <property type="term" value="C:cytosol"/>
    <property type="evidence" value="ECO:0007669"/>
    <property type="project" value="TreeGrafter"/>
</dbReference>
<keyword evidence="1" id="KW-0805">Transcription regulation</keyword>
<dbReference type="Gene3D" id="2.60.120.10">
    <property type="entry name" value="Jelly Rolls"/>
    <property type="match status" value="1"/>
</dbReference>
<dbReference type="RefSeq" id="WP_150985088.1">
    <property type="nucleotide sequence ID" value="NZ_CP062804.1"/>
</dbReference>
<dbReference type="SUPFAM" id="SSF46785">
    <property type="entry name" value="Winged helix' DNA-binding domain"/>
    <property type="match status" value="1"/>
</dbReference>
<sequence length="261" mass="29015">MYSQRLAPDVNHLLRGLPRDDWEAISNHLELVRLRPGQLLTDCGQHTNHVYFPTTAVVSMLSFLEDATTVEIATVGNEGMVGIPVVTGGNAMPYRLEVHTPGFGYRLAANKLRQELLRSPAILRLTLLYVQALLTQIAQTAVCNRYHSLNQQVCRWLLLAVDRLCSNEIAITQQVIATKLGVRREGVTEAARKLADLGLIHYSRGHITVIDRVRLELHVCECYGLVRREYGRLLSNGDGGPALPERLGHARALAVCAHHAH</sequence>
<dbReference type="InterPro" id="IPR050397">
    <property type="entry name" value="Env_Response_Regulators"/>
</dbReference>
<dbReference type="InterPro" id="IPR000595">
    <property type="entry name" value="cNMP-bd_dom"/>
</dbReference>
<evidence type="ECO:0000256" key="2">
    <source>
        <dbReference type="ARBA" id="ARBA00023125"/>
    </source>
</evidence>
<dbReference type="InterPro" id="IPR018490">
    <property type="entry name" value="cNMP-bd_dom_sf"/>
</dbReference>
<dbReference type="AlphaFoldDB" id="A0A643FYL3"/>
<dbReference type="PANTHER" id="PTHR24567:SF74">
    <property type="entry name" value="HTH-TYPE TRANSCRIPTIONAL REGULATOR ARCR"/>
    <property type="match status" value="1"/>
</dbReference>
<reference evidence="4 5" key="1">
    <citation type="submission" date="2020-10" db="EMBL/GenBank/DDBJ databases">
        <title>Complete genome sequence of Cupriavidus basilensis CCUG 49340T.</title>
        <authorList>
            <person name="Salva-Serra F."/>
            <person name="Donoso R.A."/>
            <person name="Cho K.H."/>
            <person name="Yoo J.A."/>
            <person name="Lee K."/>
            <person name="Yoon S.-H."/>
            <person name="Perez-Pantoja D."/>
            <person name="Moore E.R.B."/>
        </authorList>
    </citation>
    <scope>NUCLEOTIDE SEQUENCE [LARGE SCALE GENOMIC DNA]</scope>
    <source>
        <strain evidence="5">CCUG 49340</strain>
    </source>
</reference>
<dbReference type="SMART" id="SM00419">
    <property type="entry name" value="HTH_CRP"/>
    <property type="match status" value="1"/>
</dbReference>
<dbReference type="Proteomes" id="UP000397656">
    <property type="component" value="Chromosome 2"/>
</dbReference>
<dbReference type="GO" id="GO:0003677">
    <property type="term" value="F:DNA binding"/>
    <property type="evidence" value="ECO:0007669"/>
    <property type="project" value="UniProtKB-KW"/>
</dbReference>
<proteinExistence type="predicted"/>
<dbReference type="InterPro" id="IPR014710">
    <property type="entry name" value="RmlC-like_jellyroll"/>
</dbReference>
<keyword evidence="2" id="KW-0238">DNA-binding</keyword>
<dbReference type="InterPro" id="IPR036390">
    <property type="entry name" value="WH_DNA-bd_sf"/>
</dbReference>
<evidence type="ECO:0000256" key="3">
    <source>
        <dbReference type="ARBA" id="ARBA00023163"/>
    </source>
</evidence>
<dbReference type="GeneID" id="98403994"/>
<accession>A0A643FYL3</accession>
<dbReference type="EMBL" id="CP062804">
    <property type="protein sequence ID" value="QOT81269.1"/>
    <property type="molecule type" value="Genomic_DNA"/>
</dbReference>
<evidence type="ECO:0000313" key="4">
    <source>
        <dbReference type="EMBL" id="QOT81269.1"/>
    </source>
</evidence>
<dbReference type="CDD" id="cd00038">
    <property type="entry name" value="CAP_ED"/>
    <property type="match status" value="1"/>
</dbReference>
<evidence type="ECO:0000313" key="5">
    <source>
        <dbReference type="Proteomes" id="UP000397656"/>
    </source>
</evidence>
<name>A0A643FYL3_9BURK</name>
<dbReference type="Gene3D" id="1.10.10.10">
    <property type="entry name" value="Winged helix-like DNA-binding domain superfamily/Winged helix DNA-binding domain"/>
    <property type="match status" value="1"/>
</dbReference>
<keyword evidence="3" id="KW-0804">Transcription</keyword>
<protein>
    <submittedName>
        <fullName evidence="4">Crp/Fnr family transcriptional regulator</fullName>
    </submittedName>
</protein>
<dbReference type="SUPFAM" id="SSF51206">
    <property type="entry name" value="cAMP-binding domain-like"/>
    <property type="match status" value="1"/>
</dbReference>